<dbReference type="EMBL" id="JAXAVV010000017">
    <property type="protein sequence ID" value="MDX8053717.1"/>
    <property type="molecule type" value="Genomic_DNA"/>
</dbReference>
<name>A0ABU4TZU5_9PSEU</name>
<dbReference type="Proteomes" id="UP001271792">
    <property type="component" value="Unassembled WGS sequence"/>
</dbReference>
<comment type="caution">
    <text evidence="6">The sequence shown here is derived from an EMBL/GenBank/DDBJ whole genome shotgun (WGS) entry which is preliminary data.</text>
</comment>
<dbReference type="InterPro" id="IPR049704">
    <property type="entry name" value="Aminotrans_3_PPA_site"/>
</dbReference>
<dbReference type="PROSITE" id="PS00600">
    <property type="entry name" value="AA_TRANSFER_CLASS_3"/>
    <property type="match status" value="1"/>
</dbReference>
<dbReference type="Pfam" id="PF00202">
    <property type="entry name" value="Aminotran_3"/>
    <property type="match status" value="1"/>
</dbReference>
<comment type="similarity">
    <text evidence="5">Belongs to the class-III pyridoxal-phosphate-dependent aminotransferase family.</text>
</comment>
<evidence type="ECO:0000256" key="4">
    <source>
        <dbReference type="ARBA" id="ARBA00022898"/>
    </source>
</evidence>
<accession>A0ABU4TZU5</accession>
<dbReference type="InterPro" id="IPR015422">
    <property type="entry name" value="PyrdxlP-dep_Trfase_small"/>
</dbReference>
<dbReference type="PANTHER" id="PTHR11986:SF79">
    <property type="entry name" value="ACETYLORNITHINE AMINOTRANSFERASE, MITOCHONDRIAL"/>
    <property type="match status" value="1"/>
</dbReference>
<dbReference type="CDD" id="cd00610">
    <property type="entry name" value="OAT_like"/>
    <property type="match status" value="1"/>
</dbReference>
<dbReference type="RefSeq" id="WP_319987524.1">
    <property type="nucleotide sequence ID" value="NZ_JAXAVV010000017.1"/>
</dbReference>
<gene>
    <name evidence="6" type="ORF">SK571_30465</name>
</gene>
<dbReference type="InterPro" id="IPR005814">
    <property type="entry name" value="Aminotrans_3"/>
</dbReference>
<keyword evidence="4 5" id="KW-0663">Pyridoxal phosphate</keyword>
<evidence type="ECO:0000313" key="6">
    <source>
        <dbReference type="EMBL" id="MDX8053717.1"/>
    </source>
</evidence>
<sequence>MTTETQRRYRAHLGKGRAALAELLGGEEEVASSGAWVHTGSGRKLLNCGGYGVLIMGSRHPRVVEEVTAQLATHPVATRLFFEPSMGRAAEALTSIVPDGLTKVHFANSGTEAVEAAVKMARSKGKRKLISAHGGYHGKTLGALSLTAKDTFQRPFQPLLPDVTHVPYGDADAVRAELAASPGECCVVLEPVQGEAGVIIPPSGYLKEVSALCQEFGALFVLDEIQTGMGRLGNWWGADAESITPDILLTGKALGGGLLPVSAAVATEDAYSEFDRDPFLHTSTFSGSPLGMAAVIGAIAAVQDDGLVDRARHLGAELLPELRNVVTRVLGDHVRDVRGEGLLIGLEFATPDVPTLLMVDLVVEGVVANHSLNEGHVLRFTPPAVLTGSDVAFLLDAVERAATKVASWAD</sequence>
<dbReference type="InterPro" id="IPR015424">
    <property type="entry name" value="PyrdxlP-dep_Trfase"/>
</dbReference>
<evidence type="ECO:0000313" key="7">
    <source>
        <dbReference type="Proteomes" id="UP001271792"/>
    </source>
</evidence>
<dbReference type="PIRSF" id="PIRSF000521">
    <property type="entry name" value="Transaminase_4ab_Lys_Orn"/>
    <property type="match status" value="1"/>
</dbReference>
<keyword evidence="3" id="KW-0808">Transferase</keyword>
<keyword evidence="2 6" id="KW-0032">Aminotransferase</keyword>
<comment type="cofactor">
    <cofactor evidence="1">
        <name>pyridoxal 5'-phosphate</name>
        <dbReference type="ChEBI" id="CHEBI:597326"/>
    </cofactor>
</comment>
<protein>
    <submittedName>
        <fullName evidence="6">Aminotransferase class III-fold pyridoxal phosphate-dependent enzyme</fullName>
    </submittedName>
</protein>
<dbReference type="InterPro" id="IPR015421">
    <property type="entry name" value="PyrdxlP-dep_Trfase_major"/>
</dbReference>
<dbReference type="Gene3D" id="3.90.1150.10">
    <property type="entry name" value="Aspartate Aminotransferase, domain 1"/>
    <property type="match status" value="1"/>
</dbReference>
<proteinExistence type="inferred from homology"/>
<reference evidence="6 7" key="2">
    <citation type="submission" date="2023-11" db="EMBL/GenBank/DDBJ databases">
        <authorList>
            <person name="Lara A.C."/>
            <person name="Chronakova A."/>
        </authorList>
    </citation>
    <scope>NUCLEOTIDE SEQUENCE [LARGE SCALE GENOMIC DNA]</scope>
    <source>
        <strain evidence="6 7">BCCO 10_0798</strain>
    </source>
</reference>
<reference evidence="6 7" key="1">
    <citation type="submission" date="2023-11" db="EMBL/GenBank/DDBJ databases">
        <title>Lentzea sokolovensis, sp. nov., Lentzea kristufkii, sp. nov., and Lentzea miocenensis, sp. nov., rare actinobacteria from Sokolov Coal Basin, Miocene lacustrine sediment, Czech Republic.</title>
        <authorList>
            <person name="Lara A."/>
            <person name="Kotroba L."/>
            <person name="Nouioui I."/>
            <person name="Neumann-Schaal M."/>
            <person name="Mast Y."/>
            <person name="Chronakova A."/>
        </authorList>
    </citation>
    <scope>NUCLEOTIDE SEQUENCE [LARGE SCALE GENOMIC DNA]</scope>
    <source>
        <strain evidence="6 7">BCCO 10_0798</strain>
    </source>
</reference>
<dbReference type="PANTHER" id="PTHR11986">
    <property type="entry name" value="AMINOTRANSFERASE CLASS III"/>
    <property type="match status" value="1"/>
</dbReference>
<organism evidence="6 7">
    <name type="scientific">Lentzea kristufekii</name>
    <dbReference type="NCBI Taxonomy" id="3095430"/>
    <lineage>
        <taxon>Bacteria</taxon>
        <taxon>Bacillati</taxon>
        <taxon>Actinomycetota</taxon>
        <taxon>Actinomycetes</taxon>
        <taxon>Pseudonocardiales</taxon>
        <taxon>Pseudonocardiaceae</taxon>
        <taxon>Lentzea</taxon>
    </lineage>
</organism>
<dbReference type="Gene3D" id="3.40.640.10">
    <property type="entry name" value="Type I PLP-dependent aspartate aminotransferase-like (Major domain)"/>
    <property type="match status" value="1"/>
</dbReference>
<evidence type="ECO:0000256" key="1">
    <source>
        <dbReference type="ARBA" id="ARBA00001933"/>
    </source>
</evidence>
<evidence type="ECO:0000256" key="5">
    <source>
        <dbReference type="RuleBase" id="RU003560"/>
    </source>
</evidence>
<dbReference type="GO" id="GO:0008483">
    <property type="term" value="F:transaminase activity"/>
    <property type="evidence" value="ECO:0007669"/>
    <property type="project" value="UniProtKB-KW"/>
</dbReference>
<dbReference type="InterPro" id="IPR050103">
    <property type="entry name" value="Class-III_PLP-dep_AT"/>
</dbReference>
<evidence type="ECO:0000256" key="3">
    <source>
        <dbReference type="ARBA" id="ARBA00022679"/>
    </source>
</evidence>
<dbReference type="SUPFAM" id="SSF53383">
    <property type="entry name" value="PLP-dependent transferases"/>
    <property type="match status" value="1"/>
</dbReference>
<evidence type="ECO:0000256" key="2">
    <source>
        <dbReference type="ARBA" id="ARBA00022576"/>
    </source>
</evidence>
<keyword evidence="7" id="KW-1185">Reference proteome</keyword>